<evidence type="ECO:0000259" key="2">
    <source>
        <dbReference type="Pfam" id="PF22936"/>
    </source>
</evidence>
<dbReference type="Gramene" id="C.cajan_06120.t">
    <property type="protein sequence ID" value="C.cajan_06120.t"/>
    <property type="gene ID" value="C.cajan_06120"/>
</dbReference>
<feature type="domain" description="Retrovirus-related Pol polyprotein from transposon TNT 1-94-like beta-barrel" evidence="2">
    <location>
        <begin position="2"/>
        <end position="60"/>
    </location>
</feature>
<dbReference type="AlphaFoldDB" id="A0A151U2T4"/>
<protein>
    <submittedName>
        <fullName evidence="3">Uncharacterized protein</fullName>
    </submittedName>
</protein>
<reference evidence="3 4" key="1">
    <citation type="journal article" date="2012" name="Nat. Biotechnol.">
        <title>Draft genome sequence of pigeonpea (Cajanus cajan), an orphan legume crop of resource-poor farmers.</title>
        <authorList>
            <person name="Varshney R.K."/>
            <person name="Chen W."/>
            <person name="Li Y."/>
            <person name="Bharti A.K."/>
            <person name="Saxena R.K."/>
            <person name="Schlueter J.A."/>
            <person name="Donoghue M.T."/>
            <person name="Azam S."/>
            <person name="Fan G."/>
            <person name="Whaley A.M."/>
            <person name="Farmer A.D."/>
            <person name="Sheridan J."/>
            <person name="Iwata A."/>
            <person name="Tuteja R."/>
            <person name="Penmetsa R.V."/>
            <person name="Wu W."/>
            <person name="Upadhyaya H.D."/>
            <person name="Yang S.P."/>
            <person name="Shah T."/>
            <person name="Saxena K.B."/>
            <person name="Michael T."/>
            <person name="McCombie W.R."/>
            <person name="Yang B."/>
            <person name="Zhang G."/>
            <person name="Yang H."/>
            <person name="Wang J."/>
            <person name="Spillane C."/>
            <person name="Cook D.R."/>
            <person name="May G.D."/>
            <person name="Xu X."/>
            <person name="Jackson S.A."/>
        </authorList>
    </citation>
    <scope>NUCLEOTIDE SEQUENCE [LARGE SCALE GENOMIC DNA]</scope>
    <source>
        <strain evidence="4">cv. Asha</strain>
    </source>
</reference>
<dbReference type="EMBL" id="CM003604">
    <property type="protein sequence ID" value="KYP73642.1"/>
    <property type="molecule type" value="Genomic_DNA"/>
</dbReference>
<organism evidence="3 4">
    <name type="scientific">Cajanus cajan</name>
    <name type="common">Pigeon pea</name>
    <name type="synonym">Cajanus indicus</name>
    <dbReference type="NCBI Taxonomy" id="3821"/>
    <lineage>
        <taxon>Eukaryota</taxon>
        <taxon>Viridiplantae</taxon>
        <taxon>Streptophyta</taxon>
        <taxon>Embryophyta</taxon>
        <taxon>Tracheophyta</taxon>
        <taxon>Spermatophyta</taxon>
        <taxon>Magnoliopsida</taxon>
        <taxon>eudicotyledons</taxon>
        <taxon>Gunneridae</taxon>
        <taxon>Pentapetalae</taxon>
        <taxon>rosids</taxon>
        <taxon>fabids</taxon>
        <taxon>Fabales</taxon>
        <taxon>Fabaceae</taxon>
        <taxon>Papilionoideae</taxon>
        <taxon>50 kb inversion clade</taxon>
        <taxon>NPAAA clade</taxon>
        <taxon>indigoferoid/millettioid clade</taxon>
        <taxon>Phaseoleae</taxon>
        <taxon>Cajanus</taxon>
    </lineage>
</organism>
<accession>A0A151U2T4</accession>
<name>A0A151U2T4_CAJCA</name>
<proteinExistence type="predicted"/>
<evidence type="ECO:0000313" key="3">
    <source>
        <dbReference type="EMBL" id="KYP73642.1"/>
    </source>
</evidence>
<dbReference type="Proteomes" id="UP000075243">
    <property type="component" value="Chromosome 2"/>
</dbReference>
<dbReference type="InterPro" id="IPR025724">
    <property type="entry name" value="GAG-pre-integrase_dom"/>
</dbReference>
<dbReference type="InterPro" id="IPR054722">
    <property type="entry name" value="PolX-like_BBD"/>
</dbReference>
<keyword evidence="4" id="KW-1185">Reference proteome</keyword>
<gene>
    <name evidence="3" type="ORF">KK1_006289</name>
</gene>
<evidence type="ECO:0000259" key="1">
    <source>
        <dbReference type="Pfam" id="PF13976"/>
    </source>
</evidence>
<evidence type="ECO:0000313" key="4">
    <source>
        <dbReference type="Proteomes" id="UP000075243"/>
    </source>
</evidence>
<feature type="domain" description="GAG-pre-integrase" evidence="1">
    <location>
        <begin position="92"/>
        <end position="155"/>
    </location>
</feature>
<sequence>MIFKSYIKRNREQLITVTNGQGVPICGFGNIILESSIVLKDVLHVSQLVNNLIYVQKLTKYLNCSVTFFSTHCVFQDLVTGKMILTTKEQSGLYLLESDNQNKTKIMSQQATSETLHHIRLGHPSFNLIKSLLPHLFTKESVKSVNCDIFQLSKHHRASYLISVQLYCDNKSAMSIAIIQYNMTGPTTLRLTDISSKII</sequence>
<dbReference type="Pfam" id="PF13976">
    <property type="entry name" value="gag_pre-integrs"/>
    <property type="match status" value="1"/>
</dbReference>
<dbReference type="Pfam" id="PF22936">
    <property type="entry name" value="Pol_BBD"/>
    <property type="match status" value="1"/>
</dbReference>